<evidence type="ECO:0000256" key="7">
    <source>
        <dbReference type="ARBA" id="ARBA00049244"/>
    </source>
</evidence>
<accession>A0A0P9M2L4</accession>
<dbReference type="FunFam" id="1.20.272.10:FF:000017">
    <property type="entry name" value="DNA polymerase III subunit delta"/>
    <property type="match status" value="1"/>
</dbReference>
<dbReference type="GO" id="GO:0003677">
    <property type="term" value="F:DNA binding"/>
    <property type="evidence" value="ECO:0007669"/>
    <property type="project" value="InterPro"/>
</dbReference>
<dbReference type="PANTHER" id="PTHR11669">
    <property type="entry name" value="REPLICATION FACTOR C / DNA POLYMERASE III GAMMA-TAU SUBUNIT"/>
    <property type="match status" value="1"/>
</dbReference>
<comment type="caution">
    <text evidence="9">The sequence shown here is derived from an EMBL/GenBank/DDBJ whole genome shotgun (WGS) entry which is preliminary data.</text>
</comment>
<dbReference type="InterPro" id="IPR027417">
    <property type="entry name" value="P-loop_NTPase"/>
</dbReference>
<dbReference type="AlphaFoldDB" id="A0A0P9M2L4"/>
<evidence type="ECO:0000256" key="5">
    <source>
        <dbReference type="ARBA" id="ARBA00022705"/>
    </source>
</evidence>
<organism evidence="9 10">
    <name type="scientific">Pseudomonas cannabina</name>
    <dbReference type="NCBI Taxonomy" id="86840"/>
    <lineage>
        <taxon>Bacteria</taxon>
        <taxon>Pseudomonadati</taxon>
        <taxon>Pseudomonadota</taxon>
        <taxon>Gammaproteobacteria</taxon>
        <taxon>Pseudomonadales</taxon>
        <taxon>Pseudomonadaceae</taxon>
        <taxon>Pseudomonas</taxon>
    </lineage>
</organism>
<feature type="domain" description="DNA polymerase III delta subunit C-terminal" evidence="8">
    <location>
        <begin position="284"/>
        <end position="395"/>
    </location>
</feature>
<comment type="catalytic activity">
    <reaction evidence="7">
        <text>DNA(n) + a 2'-deoxyribonucleoside 5'-triphosphate = DNA(n+1) + diphosphate</text>
        <dbReference type="Rhea" id="RHEA:22508"/>
        <dbReference type="Rhea" id="RHEA-COMP:17339"/>
        <dbReference type="Rhea" id="RHEA-COMP:17340"/>
        <dbReference type="ChEBI" id="CHEBI:33019"/>
        <dbReference type="ChEBI" id="CHEBI:61560"/>
        <dbReference type="ChEBI" id="CHEBI:173112"/>
        <dbReference type="EC" id="2.7.7.7"/>
    </reaction>
</comment>
<evidence type="ECO:0000256" key="4">
    <source>
        <dbReference type="ARBA" id="ARBA00022695"/>
    </source>
</evidence>
<dbReference type="Proteomes" id="UP000050564">
    <property type="component" value="Unassembled WGS sequence"/>
</dbReference>
<sequence>MICRWKSACRGLRRGAVWIASSRKGERFSMPFAQPIWTAPRPSLRVIVWWMPRRRWRRSRHRSTRCCLSCWSCNVAEAYPWQASLWEQMAGRAQHAHAYLLHGPAGIGKRALAERLMASLLCKKPAGLDACGQCKSCLLLLAGSHPDNYVLEPEEADKPIKVDQVRDLVSFVVQTAQMGGRKVVLVEPVEAMNVNAANALLKSLEEPSGSTVLLLVSHQPSCLLPTVKSRCVQQACPLPGEQMSLDWLGSALPDCTAEERIELLTLAAGSPLAAVSLHAQGVREQRALVVDGVKKLLKQQQSATQLAEGWKDIPLLLLFDWFCDWSHLILRYQMTQDEEGLGLPDMRKVVQYLAQKSSRGKVLEIQDWVLAQRQKVMSKANLNRVLLLEALLVQWAGLPGQA</sequence>
<protein>
    <recommendedName>
        <fullName evidence="2">DNA polymerase III subunit delta'</fullName>
        <ecNumber evidence="1">2.7.7.7</ecNumber>
    </recommendedName>
</protein>
<evidence type="ECO:0000256" key="2">
    <source>
        <dbReference type="ARBA" id="ARBA00014363"/>
    </source>
</evidence>
<dbReference type="Pfam" id="PF09115">
    <property type="entry name" value="DNApol3-delta_C"/>
    <property type="match status" value="1"/>
</dbReference>
<name>A0A0P9M2L4_PSECA</name>
<evidence type="ECO:0000313" key="9">
    <source>
        <dbReference type="EMBL" id="KPW77183.1"/>
    </source>
</evidence>
<dbReference type="GO" id="GO:0006261">
    <property type="term" value="P:DNA-templated DNA replication"/>
    <property type="evidence" value="ECO:0007669"/>
    <property type="project" value="TreeGrafter"/>
</dbReference>
<evidence type="ECO:0000259" key="8">
    <source>
        <dbReference type="Pfam" id="PF09115"/>
    </source>
</evidence>
<dbReference type="PATRIC" id="fig|86840.3.peg.2916"/>
<evidence type="ECO:0000256" key="6">
    <source>
        <dbReference type="ARBA" id="ARBA00022932"/>
    </source>
</evidence>
<proteinExistence type="predicted"/>
<reference evidence="9 10" key="1">
    <citation type="submission" date="2015-09" db="EMBL/GenBank/DDBJ databases">
        <title>Genome announcement of multiple Pseudomonas syringae strains.</title>
        <authorList>
            <person name="Thakur S."/>
            <person name="Wang P.W."/>
            <person name="Gong Y."/>
            <person name="Weir B.S."/>
            <person name="Guttman D.S."/>
        </authorList>
    </citation>
    <scope>NUCLEOTIDE SEQUENCE [LARGE SCALE GENOMIC DNA]</scope>
    <source>
        <strain evidence="9 10">ICMP2823</strain>
    </source>
</reference>
<keyword evidence="3" id="KW-0808">Transferase</keyword>
<dbReference type="PANTHER" id="PTHR11669:SF8">
    <property type="entry name" value="DNA POLYMERASE III SUBUNIT DELTA"/>
    <property type="match status" value="1"/>
</dbReference>
<dbReference type="FunFam" id="3.40.50.300:FF:001108">
    <property type="entry name" value="DNA polymerase III subunit delta"/>
    <property type="match status" value="1"/>
</dbReference>
<evidence type="ECO:0000313" key="10">
    <source>
        <dbReference type="Proteomes" id="UP000050564"/>
    </source>
</evidence>
<keyword evidence="4" id="KW-0548">Nucleotidyltransferase</keyword>
<dbReference type="InterPro" id="IPR050238">
    <property type="entry name" value="DNA_Rep/Repair_Clamp_Loader"/>
</dbReference>
<dbReference type="GO" id="GO:0008408">
    <property type="term" value="F:3'-5' exonuclease activity"/>
    <property type="evidence" value="ECO:0007669"/>
    <property type="project" value="InterPro"/>
</dbReference>
<dbReference type="GO" id="GO:0003887">
    <property type="term" value="F:DNA-directed DNA polymerase activity"/>
    <property type="evidence" value="ECO:0007669"/>
    <property type="project" value="UniProtKB-KW"/>
</dbReference>
<dbReference type="Gene3D" id="3.40.50.300">
    <property type="entry name" value="P-loop containing nucleotide triphosphate hydrolases"/>
    <property type="match status" value="1"/>
</dbReference>
<keyword evidence="5" id="KW-0235">DNA replication</keyword>
<keyword evidence="6" id="KW-0239">DNA-directed DNA polymerase</keyword>
<dbReference type="SUPFAM" id="SSF52540">
    <property type="entry name" value="P-loop containing nucleoside triphosphate hydrolases"/>
    <property type="match status" value="1"/>
</dbReference>
<dbReference type="EC" id="2.7.7.7" evidence="1"/>
<dbReference type="Gene3D" id="1.20.272.10">
    <property type="match status" value="1"/>
</dbReference>
<dbReference type="NCBIfam" id="NF004310">
    <property type="entry name" value="PRK05707.1"/>
    <property type="match status" value="1"/>
</dbReference>
<dbReference type="NCBIfam" id="TIGR00678">
    <property type="entry name" value="holB"/>
    <property type="match status" value="1"/>
</dbReference>
<gene>
    <name evidence="9" type="ORF">ALO81_100375</name>
</gene>
<dbReference type="GO" id="GO:0009360">
    <property type="term" value="C:DNA polymerase III complex"/>
    <property type="evidence" value="ECO:0007669"/>
    <property type="project" value="InterPro"/>
</dbReference>
<evidence type="ECO:0000256" key="3">
    <source>
        <dbReference type="ARBA" id="ARBA00022679"/>
    </source>
</evidence>
<dbReference type="InterPro" id="IPR015199">
    <property type="entry name" value="DNA_pol_III_delta_C"/>
</dbReference>
<dbReference type="EMBL" id="LJPX01000182">
    <property type="protein sequence ID" value="KPW77183.1"/>
    <property type="molecule type" value="Genomic_DNA"/>
</dbReference>
<evidence type="ECO:0000256" key="1">
    <source>
        <dbReference type="ARBA" id="ARBA00012417"/>
    </source>
</evidence>
<dbReference type="InterPro" id="IPR004622">
    <property type="entry name" value="DNA_pol_HolB"/>
</dbReference>
<dbReference type="Pfam" id="PF13177">
    <property type="entry name" value="DNA_pol3_delta2"/>
    <property type="match status" value="1"/>
</dbReference>